<comment type="similarity">
    <text evidence="1">Belongs to the protease inhibitor I39 (alpha-2-macroglobulin) family. Bacterial alpha-2-macroglobulin subfamily.</text>
</comment>
<dbReference type="Pfam" id="PF01835">
    <property type="entry name" value="MG2"/>
    <property type="match status" value="1"/>
</dbReference>
<dbReference type="InterPro" id="IPR018247">
    <property type="entry name" value="EF_Hand_1_Ca_BS"/>
</dbReference>
<dbReference type="EMBL" id="FQUT01000010">
    <property type="protein sequence ID" value="SHG13940.1"/>
    <property type="molecule type" value="Genomic_DNA"/>
</dbReference>
<dbReference type="OrthoDB" id="9767116at2"/>
<evidence type="ECO:0000259" key="4">
    <source>
        <dbReference type="SMART" id="SM01360"/>
    </source>
</evidence>
<dbReference type="PROSITE" id="PS00018">
    <property type="entry name" value="EF_HAND_1"/>
    <property type="match status" value="1"/>
</dbReference>
<dbReference type="InterPro" id="IPR001599">
    <property type="entry name" value="Macroglobln_a2"/>
</dbReference>
<dbReference type="PANTHER" id="PTHR40094:SF1">
    <property type="entry name" value="UBIQUITIN DOMAIN-CONTAINING PROTEIN"/>
    <property type="match status" value="1"/>
</dbReference>
<dbReference type="InterPro" id="IPR002890">
    <property type="entry name" value="MG2"/>
</dbReference>
<dbReference type="InterPro" id="IPR051802">
    <property type="entry name" value="YfhM-like"/>
</dbReference>
<feature type="compositionally biased region" description="Basic and acidic residues" evidence="2">
    <location>
        <begin position="1174"/>
        <end position="1189"/>
    </location>
</feature>
<protein>
    <submittedName>
        <fullName evidence="5">Alpha-2-macroglobulin family protein</fullName>
    </submittedName>
</protein>
<name>A0A1M5HDA7_9FLAO</name>
<feature type="domain" description="Alpha-2-macroglobulin" evidence="4">
    <location>
        <begin position="1202"/>
        <end position="1292"/>
    </location>
</feature>
<dbReference type="SUPFAM" id="SSF103647">
    <property type="entry name" value="TSP type-3 repeat"/>
    <property type="match status" value="1"/>
</dbReference>
<gene>
    <name evidence="5" type="ORF">SAMN05443633_110168</name>
</gene>
<dbReference type="STRING" id="1416778.SAMN05443633_110168"/>
<evidence type="ECO:0000256" key="1">
    <source>
        <dbReference type="ARBA" id="ARBA00010556"/>
    </source>
</evidence>
<proteinExistence type="inferred from homology"/>
<sequence length="1964" mass="227288">MKNICKCVLLFLFFSYGLFYAQNYYEDQWKKIAEGYSNGDFKSSLPIILDIQNTAIREKNASQLIRSLKAEFAIYKETKDDPKNDYASAFFTKIQDTEKKLSNDELLLFKVLEIEFFENYFDTKRWEILKRTNLSDTKVSRIESWTKLDFKNFYTQRFEELSSIDSRLKKIGLEKYKDIFKTESDFEFFPTLYDWKVKKNIDFLKNSNIFTENELKANKSVISNLYQDLINSNDNNPKLYFQHQKLIFENSGTDREDFVNKQISLLNSSVKGDYKILISRNVVDFFNGKSKFIESVQLIDKMKSEYPDSKFLSNIIYQENIIKAPTVQLTYDVHNLPEKPIHIIAKHKNADNFTVKIYQVNDFKKSLQYLENLYYKDYYDKIEKTLVRTDIFSLPNKKDYKTYSTSLAMNPLPKGLYIVEYINGEDISKFLFIVTSSRVIYDQNKNYILVSRENGEIKPNTKLLQYDFKDYLNTSETEILIKTDNFAKFAPKNNYYSQMELLYEPGSNDFNLLNNYYDWDGNYRNEYPLSQIFLDRQIYRPGQTVHFKVISTYPDYEKKRDGLVVDNEQDITLYDANRQVVATQKLKTNSFGSYNGTFVLPKDKMNGQFSLSVSGTYNNRNFSGNKYFSVEEYKRPKFEILFDTIKNDYKYGETIELKGKVLTFSGIPLSNAVVNYDIKRENIRQRYFWWYQDVYNNYNPILGKVETNDKGEFTIKIDLKKDETKEGIQIDGYTIKATVTDINGETQSATIDVNVASVSHYLEAEQIKETAAENDVKVKVSTFNYNGIALDKSYKVKLIQLKQPERVLRNNFQNNVQDLPKFSKEEFLSKFPHDRYDKFEDQKYWETLKTVINDRTEKGKELNLGKLEAGTYRLLIYNIEGKDSIKAEQDFSVWSKKSLGKNQYPFLKVVVPRNEVQRGSSVTVYAYSAIPDATANIYLQDGNGNPKFEKKKFVNGIATFTFPVSQNKDVVKYNVQFVVAHYNDVQNQYVDIYVKKDEDPLKIELTTFRDKLEPNSKEKWSVKITGKNKEKVIAEVLANMYDKSLDKFAVNTYKWSKIYYPPNVLKDFNIDNFIVTEYWAKPVKYLATKGINLPTFNWFDENVLYDLLTKYGLTTDTDGDGVDDRNDACPTVPGTPEYNGCPKAKKMVAAEVESSYKGPRNRFAKYPDTDGDGVLDKDDIKKPSDKKENLDEVKARQNLNETAFFYPDLKTDANGNVSFEFTTPEALTKWKLMFLAHTKDVRTATLEQEIITQKKLSVTPNYPRFLREGDELDFQAKISNLTSKALKGSASLQILNTENNEDITSLFGITSSVKDFEVKQTGNSVLSWKIKTPYHKVNSIIIKVIAKSGKYSDGEQIPVAVLSNTMLLTDTVPVFVKEGQTKTFKIDNLTHDVSSTAINFSNTLELKTNPIWEILFALPDLSDNLNISSDSRFNTWFADIVGTEIFKANPRMKAVFDEYKSADLLKSNLEKNQELKQVLLEETPWVLQSQSEGETMNKVARLFDVNAMKNSINSDWDILLHYQNGDGGFPWLPGYKSNYSVSLYILKNLGKMNEWLKGGMSEYQLTGQKAMVSRLINYIDTELEIYWKEEEDNPWSNFALDYLDTRRYWEKEYPLDKKGARLKQIIIDRANKFKVTDLTFYGIHRAALILDSYSLKVPSQKLINYLKETSVSSETQGAYWKKNLNDWGWYESKAVNHAGAIEALNKITPNDVNFIEETKVWLATQKETNSWGNSRTTAEIIYILMNSGKSWTTPEADKVTVIWSGKEISTQTKTTGYLKQVIKSDKIDTNLGEVTVTKPGPGIVQGGLFWQYYDDLSKVKSTETYIAITREFYKKIKTDNGEELVKITENSPLNVGDMVTVRMILDTDRPMQYVHLKDMRAAGLEPVDVLSGYQWKNNLGYYQTTKDASTNFYISYMPKGKYVFEYDLVCNASGNFSSGFATLQNYYAPQMNARTKGDTIEIKK</sequence>
<dbReference type="InterPro" id="IPR008930">
    <property type="entry name" value="Terpenoid_cyclase/PrenylTrfase"/>
</dbReference>
<evidence type="ECO:0000313" key="5">
    <source>
        <dbReference type="EMBL" id="SHG13940.1"/>
    </source>
</evidence>
<evidence type="ECO:0000256" key="3">
    <source>
        <dbReference type="SAM" id="SignalP"/>
    </source>
</evidence>
<accession>A0A1M5HDA7</accession>
<dbReference type="Gene3D" id="2.60.40.1930">
    <property type="match status" value="1"/>
</dbReference>
<feature type="region of interest" description="Disordered" evidence="2">
    <location>
        <begin position="1159"/>
        <end position="1189"/>
    </location>
</feature>
<dbReference type="GO" id="GO:0005509">
    <property type="term" value="F:calcium ion binding"/>
    <property type="evidence" value="ECO:0007669"/>
    <property type="project" value="InterPro"/>
</dbReference>
<dbReference type="Pfam" id="PF00207">
    <property type="entry name" value="A2M"/>
    <property type="match status" value="1"/>
</dbReference>
<dbReference type="InterPro" id="IPR028974">
    <property type="entry name" value="TSP_type-3_rpt"/>
</dbReference>
<evidence type="ECO:0000313" key="6">
    <source>
        <dbReference type="Proteomes" id="UP000184518"/>
    </source>
</evidence>
<dbReference type="RefSeq" id="WP_072960823.1">
    <property type="nucleotide sequence ID" value="NZ_FQUT01000010.1"/>
</dbReference>
<keyword evidence="3" id="KW-0732">Signal</keyword>
<dbReference type="InterPro" id="IPR041246">
    <property type="entry name" value="Bact_MG10"/>
</dbReference>
<keyword evidence="6" id="KW-1185">Reference proteome</keyword>
<dbReference type="SUPFAM" id="SSF48239">
    <property type="entry name" value="Terpenoid cyclases/Protein prenyltransferases"/>
    <property type="match status" value="1"/>
</dbReference>
<dbReference type="Proteomes" id="UP000184518">
    <property type="component" value="Unassembled WGS sequence"/>
</dbReference>
<reference evidence="6" key="1">
    <citation type="submission" date="2016-11" db="EMBL/GenBank/DDBJ databases">
        <authorList>
            <person name="Varghese N."/>
            <person name="Submissions S."/>
        </authorList>
    </citation>
    <scope>NUCLEOTIDE SEQUENCE [LARGE SCALE GENOMIC DNA]</scope>
    <source>
        <strain evidence="6">DSM 27619</strain>
    </source>
</reference>
<dbReference type="SMART" id="SM01360">
    <property type="entry name" value="A2M"/>
    <property type="match status" value="1"/>
</dbReference>
<dbReference type="GO" id="GO:0004866">
    <property type="term" value="F:endopeptidase inhibitor activity"/>
    <property type="evidence" value="ECO:0007669"/>
    <property type="project" value="InterPro"/>
</dbReference>
<dbReference type="PANTHER" id="PTHR40094">
    <property type="entry name" value="ALPHA-2-MACROGLOBULIN HOMOLOG"/>
    <property type="match status" value="1"/>
</dbReference>
<feature type="chain" id="PRO_5012274037" evidence="3">
    <location>
        <begin position="22"/>
        <end position="1964"/>
    </location>
</feature>
<dbReference type="Gene3D" id="4.10.1080.10">
    <property type="entry name" value="TSP type-3 repeat"/>
    <property type="match status" value="1"/>
</dbReference>
<feature type="signal peptide" evidence="3">
    <location>
        <begin position="1"/>
        <end position="21"/>
    </location>
</feature>
<dbReference type="Pfam" id="PF17973">
    <property type="entry name" value="bMG10"/>
    <property type="match status" value="1"/>
</dbReference>
<organism evidence="5 6">
    <name type="scientific">Chryseobacterium arachidis</name>
    <dbReference type="NCBI Taxonomy" id="1416778"/>
    <lineage>
        <taxon>Bacteria</taxon>
        <taxon>Pseudomonadati</taxon>
        <taxon>Bacteroidota</taxon>
        <taxon>Flavobacteriia</taxon>
        <taxon>Flavobacteriales</taxon>
        <taxon>Weeksellaceae</taxon>
        <taxon>Chryseobacterium group</taxon>
        <taxon>Chryseobacterium</taxon>
    </lineage>
</organism>
<evidence type="ECO:0000256" key="2">
    <source>
        <dbReference type="SAM" id="MobiDB-lite"/>
    </source>
</evidence>